<dbReference type="Proteomes" id="UP000039021">
    <property type="component" value="Unassembled WGS sequence"/>
</dbReference>
<evidence type="ECO:0000313" key="4">
    <source>
        <dbReference type="Proteomes" id="UP000039021"/>
    </source>
</evidence>
<dbReference type="AlphaFoldDB" id="A0A655FZ03"/>
<evidence type="ECO:0000313" key="2">
    <source>
        <dbReference type="EMBL" id="CNW95463.1"/>
    </source>
</evidence>
<accession>A0A655FZ03</accession>
<evidence type="ECO:0000313" key="1">
    <source>
        <dbReference type="EMBL" id="CFS25077.1"/>
    </source>
</evidence>
<name>A0A655FZ03_MYCTX</name>
<dbReference type="Proteomes" id="UP000039217">
    <property type="component" value="Unassembled WGS sequence"/>
</dbReference>
<evidence type="ECO:0000313" key="6">
    <source>
        <dbReference type="Proteomes" id="UP000046680"/>
    </source>
</evidence>
<dbReference type="EMBL" id="CSBK01002905">
    <property type="protein sequence ID" value="CPA36442.1"/>
    <property type="molecule type" value="Genomic_DNA"/>
</dbReference>
<evidence type="ECO:0000313" key="5">
    <source>
        <dbReference type="Proteomes" id="UP000039217"/>
    </source>
</evidence>
<gene>
    <name evidence="1" type="ORF">ERS007657_04664</name>
    <name evidence="2" type="ORF">ERS007661_04376</name>
    <name evidence="3" type="ORF">ERS007739_04548</name>
</gene>
<reference evidence="3" key="1">
    <citation type="submission" date="2015-03" db="EMBL/GenBank/DDBJ databases">
        <authorList>
            <consortium name="Pathogen Informatics"/>
            <person name="Murphy D."/>
        </authorList>
    </citation>
    <scope>NUCLEOTIDE SEQUENCE</scope>
    <source>
        <strain evidence="3">N09902308</strain>
    </source>
</reference>
<dbReference type="Proteomes" id="UP000046680">
    <property type="component" value="Unassembled WGS sequence"/>
</dbReference>
<sequence>MPFVNSVHSFEGRFLVAGAANDPTVSDTEPISS</sequence>
<reference evidence="4 5" key="2">
    <citation type="submission" date="2015-03" db="EMBL/GenBank/DDBJ databases">
        <authorList>
            <consortium name="Pathogen Informatics"/>
        </authorList>
    </citation>
    <scope>NUCLEOTIDE SEQUENCE [LARGE SCALE GENOMIC DNA]</scope>
    <source>
        <strain evidence="1 6">C09601061</strain>
        <strain evidence="2 5">D00501624</strain>
        <strain evidence="4">N09902308</strain>
    </source>
</reference>
<evidence type="ECO:0000313" key="3">
    <source>
        <dbReference type="EMBL" id="CPA36442.1"/>
    </source>
</evidence>
<dbReference type="EMBL" id="CQQC01002551">
    <property type="protein sequence ID" value="CNW95463.1"/>
    <property type="molecule type" value="Genomic_DNA"/>
</dbReference>
<protein>
    <submittedName>
        <fullName evidence="2">Uncharacterized protein</fullName>
    </submittedName>
</protein>
<proteinExistence type="predicted"/>
<dbReference type="EMBL" id="CGCX01003970">
    <property type="protein sequence ID" value="CFS25077.1"/>
    <property type="molecule type" value="Genomic_DNA"/>
</dbReference>
<organism evidence="2 5">
    <name type="scientific">Mycobacterium tuberculosis</name>
    <dbReference type="NCBI Taxonomy" id="1773"/>
    <lineage>
        <taxon>Bacteria</taxon>
        <taxon>Bacillati</taxon>
        <taxon>Actinomycetota</taxon>
        <taxon>Actinomycetes</taxon>
        <taxon>Mycobacteriales</taxon>
        <taxon>Mycobacteriaceae</taxon>
        <taxon>Mycobacterium</taxon>
        <taxon>Mycobacterium tuberculosis complex</taxon>
    </lineage>
</organism>